<evidence type="ECO:0000256" key="8">
    <source>
        <dbReference type="ARBA" id="ARBA00022679"/>
    </source>
</evidence>
<evidence type="ECO:0000313" key="23">
    <source>
        <dbReference type="Proteomes" id="UP000494106"/>
    </source>
</evidence>
<keyword evidence="18" id="KW-0464">Manganese</keyword>
<dbReference type="PANTHER" id="PTHR48261">
    <property type="entry name" value="ACETYLGLUCOSAMINYLTRANSFERASE"/>
    <property type="match status" value="1"/>
</dbReference>
<keyword evidence="11" id="KW-0256">Endoplasmic reticulum</keyword>
<evidence type="ECO:0000313" key="21">
    <source>
        <dbReference type="EMBL" id="CAB3246780.1"/>
    </source>
</evidence>
<dbReference type="SUPFAM" id="SSF53448">
    <property type="entry name" value="Nucleotide-diphospho-sugar transferases"/>
    <property type="match status" value="1"/>
</dbReference>
<comment type="subcellular location">
    <subcellularLocation>
        <location evidence="3">Endoplasmic reticulum membrane</location>
        <topology evidence="3">Single-pass type II membrane protein</topology>
    </subcellularLocation>
    <subcellularLocation>
        <location evidence="2">Golgi apparatus membrane</location>
        <topology evidence="2">Single-pass type II membrane protein</topology>
    </subcellularLocation>
</comment>
<evidence type="ECO:0000256" key="15">
    <source>
        <dbReference type="ARBA" id="ARBA00023136"/>
    </source>
</evidence>
<evidence type="ECO:0000256" key="4">
    <source>
        <dbReference type="ARBA" id="ARBA00004922"/>
    </source>
</evidence>
<dbReference type="InterPro" id="IPR029044">
    <property type="entry name" value="Nucleotide-diphossugar_trans"/>
</dbReference>
<evidence type="ECO:0000256" key="9">
    <source>
        <dbReference type="ARBA" id="ARBA00022692"/>
    </source>
</evidence>
<dbReference type="InterPro" id="IPR015338">
    <property type="entry name" value="GT64_dom"/>
</dbReference>
<dbReference type="Pfam" id="PF09258">
    <property type="entry name" value="Glyco_transf_64"/>
    <property type="match status" value="1"/>
</dbReference>
<dbReference type="GO" id="GO:0050508">
    <property type="term" value="F:glucuronosyl-N-acetylglucosaminyl-proteoglycan 4-alpha-N-acetylglucosaminyltransferase activity"/>
    <property type="evidence" value="ECO:0007669"/>
    <property type="project" value="UniProtKB-EC"/>
</dbReference>
<evidence type="ECO:0000256" key="11">
    <source>
        <dbReference type="ARBA" id="ARBA00022824"/>
    </source>
</evidence>
<protein>
    <recommendedName>
        <fullName evidence="19">Exostosin-2</fullName>
        <ecNumber evidence="6">2.4.1.224</ecNumber>
    </recommendedName>
</protein>
<evidence type="ECO:0000256" key="6">
    <source>
        <dbReference type="ARBA" id="ARBA00012194"/>
    </source>
</evidence>
<evidence type="ECO:0000256" key="10">
    <source>
        <dbReference type="ARBA" id="ARBA00022723"/>
    </source>
</evidence>
<reference evidence="23 24" key="1">
    <citation type="submission" date="2020-04" db="EMBL/GenBank/DDBJ databases">
        <authorList>
            <person name="Wallbank WR R."/>
            <person name="Pardo Diaz C."/>
            <person name="Kozak K."/>
            <person name="Martin S."/>
            <person name="Jiggins C."/>
            <person name="Moest M."/>
            <person name="Warren A I."/>
            <person name="Byers J.R.P. K."/>
            <person name="Montejo-Kovacevich G."/>
            <person name="Yen C E."/>
        </authorList>
    </citation>
    <scope>NUCLEOTIDE SEQUENCE [LARGE SCALE GENOMIC DNA]</scope>
</reference>
<evidence type="ECO:0000256" key="16">
    <source>
        <dbReference type="ARBA" id="ARBA00023157"/>
    </source>
</evidence>
<dbReference type="Proteomes" id="UP000494106">
    <property type="component" value="Unassembled WGS sequence"/>
</dbReference>
<evidence type="ECO:0000256" key="18">
    <source>
        <dbReference type="ARBA" id="ARBA00023211"/>
    </source>
</evidence>
<comment type="cofactor">
    <cofactor evidence="1">
        <name>Mn(2+)</name>
        <dbReference type="ChEBI" id="CHEBI:29035"/>
    </cofactor>
</comment>
<evidence type="ECO:0000256" key="1">
    <source>
        <dbReference type="ARBA" id="ARBA00001936"/>
    </source>
</evidence>
<name>A0A8S1AD06_ARCPL</name>
<keyword evidence="23" id="KW-1185">Reference proteome</keyword>
<proteinExistence type="inferred from homology"/>
<dbReference type="Gene3D" id="3.90.550.10">
    <property type="entry name" value="Spore Coat Polysaccharide Biosynthesis Protein SpsA, Chain A"/>
    <property type="match status" value="1"/>
</dbReference>
<dbReference type="EMBL" id="CADEBC010000528">
    <property type="protein sequence ID" value="CAB3246780.1"/>
    <property type="molecule type" value="Genomic_DNA"/>
</dbReference>
<keyword evidence="16" id="KW-1015">Disulfide bond</keyword>
<keyword evidence="14" id="KW-0333">Golgi apparatus</keyword>
<evidence type="ECO:0000256" key="2">
    <source>
        <dbReference type="ARBA" id="ARBA00004323"/>
    </source>
</evidence>
<evidence type="ECO:0000256" key="12">
    <source>
        <dbReference type="ARBA" id="ARBA00022968"/>
    </source>
</evidence>
<keyword evidence="15" id="KW-0472">Membrane</keyword>
<evidence type="ECO:0000259" key="20">
    <source>
        <dbReference type="Pfam" id="PF09258"/>
    </source>
</evidence>
<dbReference type="Proteomes" id="UP000494256">
    <property type="component" value="Unassembled WGS sequence"/>
</dbReference>
<dbReference type="PANTHER" id="PTHR48261:SF5">
    <property type="entry name" value="EXOSTOSIN GLYCOSYLTRANSFERASE 2"/>
    <property type="match status" value="1"/>
</dbReference>
<evidence type="ECO:0000256" key="7">
    <source>
        <dbReference type="ARBA" id="ARBA00022676"/>
    </source>
</evidence>
<evidence type="ECO:0000313" key="22">
    <source>
        <dbReference type="EMBL" id="CAB3254961.1"/>
    </source>
</evidence>
<keyword evidence="9" id="KW-0812">Transmembrane</keyword>
<sequence length="285" mass="32905">MDHLYGPVNPLFLPVTAPKSLGFTAVILTYDRVDSLFSLVTKLVRTPSLAKILVVWNNQKKPPPPSSEWPVINKPLKVIRTKENKLSNRFFPYDEIETECQLTIDDDIVMLTPDELEFGFDVWREFPDRIVGFPSRLHVWDNTTNSWRYHSEWTNQISMVLTGAAFHHKIWSWYYTYKMPGEIRQWVDDNFNCEDIAMNFLVANVTKKPPIKVTPRKKFKCPECTNTEMLSADARHMSQRSACIARFAAVYGHMALQPVEFRADPLQYREVGPGVPHAYPDIGAL</sequence>
<evidence type="ECO:0000313" key="24">
    <source>
        <dbReference type="Proteomes" id="UP000494256"/>
    </source>
</evidence>
<organism evidence="21 23">
    <name type="scientific">Arctia plantaginis</name>
    <name type="common">Wood tiger moth</name>
    <name type="synonym">Phalaena plantaginis</name>
    <dbReference type="NCBI Taxonomy" id="874455"/>
    <lineage>
        <taxon>Eukaryota</taxon>
        <taxon>Metazoa</taxon>
        <taxon>Ecdysozoa</taxon>
        <taxon>Arthropoda</taxon>
        <taxon>Hexapoda</taxon>
        <taxon>Insecta</taxon>
        <taxon>Pterygota</taxon>
        <taxon>Neoptera</taxon>
        <taxon>Endopterygota</taxon>
        <taxon>Lepidoptera</taxon>
        <taxon>Glossata</taxon>
        <taxon>Ditrysia</taxon>
        <taxon>Noctuoidea</taxon>
        <taxon>Erebidae</taxon>
        <taxon>Arctiinae</taxon>
        <taxon>Arctia</taxon>
    </lineage>
</organism>
<keyword evidence="12" id="KW-0735">Signal-anchor</keyword>
<evidence type="ECO:0000256" key="3">
    <source>
        <dbReference type="ARBA" id="ARBA00004648"/>
    </source>
</evidence>
<comment type="caution">
    <text evidence="21">The sequence shown here is derived from an EMBL/GenBank/DDBJ whole genome shotgun (WGS) entry which is preliminary data.</text>
</comment>
<dbReference type="GO" id="GO:0046872">
    <property type="term" value="F:metal ion binding"/>
    <property type="evidence" value="ECO:0007669"/>
    <property type="project" value="UniProtKB-KW"/>
</dbReference>
<dbReference type="GO" id="GO:0005789">
    <property type="term" value="C:endoplasmic reticulum membrane"/>
    <property type="evidence" value="ECO:0007669"/>
    <property type="project" value="UniProtKB-SubCell"/>
</dbReference>
<dbReference type="GO" id="GO:0015020">
    <property type="term" value="F:glucuronosyltransferase activity"/>
    <property type="evidence" value="ECO:0007669"/>
    <property type="project" value="UniProtKB-ARBA"/>
</dbReference>
<evidence type="ECO:0000256" key="13">
    <source>
        <dbReference type="ARBA" id="ARBA00022989"/>
    </source>
</evidence>
<dbReference type="AlphaFoldDB" id="A0A8S1AD06"/>
<evidence type="ECO:0000256" key="19">
    <source>
        <dbReference type="ARBA" id="ARBA00069568"/>
    </source>
</evidence>
<evidence type="ECO:0000256" key="14">
    <source>
        <dbReference type="ARBA" id="ARBA00023034"/>
    </source>
</evidence>
<evidence type="ECO:0000256" key="17">
    <source>
        <dbReference type="ARBA" id="ARBA00023180"/>
    </source>
</evidence>
<keyword evidence="8" id="KW-0808">Transferase</keyword>
<keyword evidence="10" id="KW-0479">Metal-binding</keyword>
<comment type="pathway">
    <text evidence="4">Protein modification; protein glycosylation.</text>
</comment>
<dbReference type="EC" id="2.4.1.224" evidence="6"/>
<dbReference type="FunFam" id="3.90.550.10:FF:000035">
    <property type="entry name" value="Putative Exostosin-2"/>
    <property type="match status" value="1"/>
</dbReference>
<evidence type="ECO:0000256" key="5">
    <source>
        <dbReference type="ARBA" id="ARBA00010271"/>
    </source>
</evidence>
<keyword evidence="7" id="KW-0328">Glycosyltransferase</keyword>
<keyword evidence="17" id="KW-0325">Glycoprotein</keyword>
<gene>
    <name evidence="21" type="ORF">APLA_LOCUS11036</name>
    <name evidence="22" type="ORF">APLA_LOCUS15096</name>
</gene>
<dbReference type="InterPro" id="IPR004263">
    <property type="entry name" value="Exostosin"/>
</dbReference>
<dbReference type="OrthoDB" id="5954868at2759"/>
<keyword evidence="13" id="KW-1133">Transmembrane helix</keyword>
<dbReference type="GO" id="GO:0015012">
    <property type="term" value="P:heparan sulfate proteoglycan biosynthetic process"/>
    <property type="evidence" value="ECO:0007669"/>
    <property type="project" value="UniProtKB-ARBA"/>
</dbReference>
<dbReference type="GO" id="GO:0000139">
    <property type="term" value="C:Golgi membrane"/>
    <property type="evidence" value="ECO:0007669"/>
    <property type="project" value="UniProtKB-SubCell"/>
</dbReference>
<comment type="similarity">
    <text evidence="5">Belongs to the glycosyltransferase 47 family.</text>
</comment>
<accession>A0A8S1AD06</accession>
<dbReference type="EMBL" id="CADEBD010000422">
    <property type="protein sequence ID" value="CAB3254961.1"/>
    <property type="molecule type" value="Genomic_DNA"/>
</dbReference>
<feature type="domain" description="Glycosyl transferase 64" evidence="20">
    <location>
        <begin position="23"/>
        <end position="268"/>
    </location>
</feature>